<organism evidence="2 3">
    <name type="scientific">Halobacillus karajensis</name>
    <dbReference type="NCBI Taxonomy" id="195088"/>
    <lineage>
        <taxon>Bacteria</taxon>
        <taxon>Bacillati</taxon>
        <taxon>Bacillota</taxon>
        <taxon>Bacilli</taxon>
        <taxon>Bacillales</taxon>
        <taxon>Bacillaceae</taxon>
        <taxon>Halobacillus</taxon>
    </lineage>
</organism>
<dbReference type="InterPro" id="IPR014284">
    <property type="entry name" value="RNA_pol_sigma-70_dom"/>
</dbReference>
<reference evidence="3" key="1">
    <citation type="submission" date="2014-03" db="EMBL/GenBank/DDBJ databases">
        <authorList>
            <person name="Urmite Genomes U."/>
        </authorList>
    </citation>
    <scope>NUCLEOTIDE SEQUENCE [LARGE SCALE GENOMIC DNA]</scope>
    <source>
        <strain evidence="3">HD-03</strain>
    </source>
</reference>
<dbReference type="SUPFAM" id="SSF88946">
    <property type="entry name" value="Sigma2 domain of RNA polymerase sigma factors"/>
    <property type="match status" value="1"/>
</dbReference>
<dbReference type="InterPro" id="IPR050239">
    <property type="entry name" value="Sigma-70_RNA_pol_init_factors"/>
</dbReference>
<gene>
    <name evidence="2" type="primary">rpoS</name>
    <name evidence="2" type="ORF">BN983_00820</name>
</gene>
<dbReference type="RefSeq" id="WP_035505975.1">
    <property type="nucleotide sequence ID" value="NZ_CCDI010000001.1"/>
</dbReference>
<evidence type="ECO:0000259" key="1">
    <source>
        <dbReference type="Pfam" id="PF04542"/>
    </source>
</evidence>
<dbReference type="AlphaFoldDB" id="A0A059NYN8"/>
<dbReference type="SUPFAM" id="SSF88659">
    <property type="entry name" value="Sigma3 and sigma4 domains of RNA polymerase sigma factors"/>
    <property type="match status" value="1"/>
</dbReference>
<dbReference type="InterPro" id="IPR007627">
    <property type="entry name" value="RNA_pol_sigma70_r2"/>
</dbReference>
<proteinExistence type="predicted"/>
<dbReference type="GO" id="GO:0003700">
    <property type="term" value="F:DNA-binding transcription factor activity"/>
    <property type="evidence" value="ECO:0007669"/>
    <property type="project" value="InterPro"/>
</dbReference>
<keyword evidence="3" id="KW-1185">Reference proteome</keyword>
<dbReference type="GO" id="GO:0006352">
    <property type="term" value="P:DNA-templated transcription initiation"/>
    <property type="evidence" value="ECO:0007669"/>
    <property type="project" value="InterPro"/>
</dbReference>
<evidence type="ECO:0000313" key="2">
    <source>
        <dbReference type="EMBL" id="CDQ22607.1"/>
    </source>
</evidence>
<dbReference type="PANTHER" id="PTHR30603:SF47">
    <property type="entry name" value="RNA POLYMERASE SIGMA FACTOR SIGD, CHLOROPLASTIC"/>
    <property type="match status" value="1"/>
</dbReference>
<reference evidence="2 3" key="2">
    <citation type="submission" date="2014-05" db="EMBL/GenBank/DDBJ databases">
        <title>Draft genome sequence of Halobacillus karajensis HK-03.</title>
        <authorList>
            <person name="Khelaifia S."/>
            <person name="Croce O."/>
            <person name="Lagier J.C."/>
            <person name="Raoult D."/>
        </authorList>
    </citation>
    <scope>NUCLEOTIDE SEQUENCE [LARGE SCALE GENOMIC DNA]</scope>
    <source>
        <strain evidence="2 3">HD-03</strain>
    </source>
</reference>
<sequence>MKQIDGEWVTVSDLIEKHERFIKKLLVPYWSSAQKMGYGRDDLYQQACIGVMNAYKTFDPEVGVKFLTHAGQHIRRSVWRGLNTYKPIKLPEHVIEIQVKVREQELEHESVENISAIVGHGREVVEAALAHMKNVIYADAEDEEGNNLMERIADRDNFDSVAFKDLVERFRQTLTKEEQFIMDKKLEEWTNIQIGKSLGISREWVRKKLLKMRAKYKQVS</sequence>
<dbReference type="PANTHER" id="PTHR30603">
    <property type="entry name" value="RNA POLYMERASE SIGMA FACTOR RPO"/>
    <property type="match status" value="1"/>
</dbReference>
<dbReference type="EMBL" id="CCDI010000001">
    <property type="protein sequence ID" value="CDQ22607.1"/>
    <property type="molecule type" value="Genomic_DNA"/>
</dbReference>
<dbReference type="InterPro" id="IPR013324">
    <property type="entry name" value="RNA_pol_sigma_r3/r4-like"/>
</dbReference>
<evidence type="ECO:0000313" key="3">
    <source>
        <dbReference type="Proteomes" id="UP000028868"/>
    </source>
</evidence>
<dbReference type="Proteomes" id="UP000028868">
    <property type="component" value="Unassembled WGS sequence"/>
</dbReference>
<name>A0A059NYN8_9BACI</name>
<protein>
    <submittedName>
        <fullName evidence="2">RNA polymerase sigma factor RpoS</fullName>
    </submittedName>
</protein>
<comment type="caution">
    <text evidence="2">The sequence shown here is derived from an EMBL/GenBank/DDBJ whole genome shotgun (WGS) entry which is preliminary data.</text>
</comment>
<dbReference type="Gene3D" id="1.10.1740.10">
    <property type="match status" value="1"/>
</dbReference>
<feature type="domain" description="RNA polymerase sigma-70 region 2" evidence="1">
    <location>
        <begin position="14"/>
        <end position="78"/>
    </location>
</feature>
<accession>A0A059NYN8</accession>
<dbReference type="NCBIfam" id="TIGR02937">
    <property type="entry name" value="sigma70-ECF"/>
    <property type="match status" value="1"/>
</dbReference>
<dbReference type="InterPro" id="IPR013325">
    <property type="entry name" value="RNA_pol_sigma_r2"/>
</dbReference>
<dbReference type="Pfam" id="PF04542">
    <property type="entry name" value="Sigma70_r2"/>
    <property type="match status" value="1"/>
</dbReference>